<dbReference type="Proteomes" id="UP000608850">
    <property type="component" value="Unassembled WGS sequence"/>
</dbReference>
<keyword evidence="3" id="KW-1185">Reference proteome</keyword>
<evidence type="ECO:0000256" key="1">
    <source>
        <dbReference type="SAM" id="Phobius"/>
    </source>
</evidence>
<keyword evidence="1" id="KW-0812">Transmembrane</keyword>
<reference evidence="2 3" key="1">
    <citation type="journal article" date="2019" name="Int. J. Syst. Evol. Microbiol.">
        <title>The Global Catalogue of Microorganisms (GCM) 10K type strain sequencing project: providing services to taxonomists for standard genome sequencing and annotation.</title>
        <authorList>
            <consortium name="The Broad Institute Genomics Platform"/>
            <consortium name="The Broad Institute Genome Sequencing Center for Infectious Disease"/>
            <person name="Wu L."/>
            <person name="Ma J."/>
        </authorList>
    </citation>
    <scope>NUCLEOTIDE SEQUENCE [LARGE SCALE GENOMIC DNA]</scope>
    <source>
        <strain evidence="2 3">JCM 16331</strain>
    </source>
</reference>
<evidence type="ECO:0000313" key="3">
    <source>
        <dbReference type="Proteomes" id="UP000608850"/>
    </source>
</evidence>
<sequence length="121" mass="12494">MSLREFREATRERGFVRHALLWAVVALALTVVNDWSPVGFVLCYAAMLGVELLFVASVVLGVPGWIRQAVVGICVIAMGAAALLLDAGSAGLGATVASVVLVLLGLVSLASAFRDSPVAAT</sequence>
<feature type="transmembrane region" description="Helical" evidence="1">
    <location>
        <begin position="14"/>
        <end position="32"/>
    </location>
</feature>
<evidence type="ECO:0000313" key="2">
    <source>
        <dbReference type="EMBL" id="GGN19584.1"/>
    </source>
</evidence>
<name>A0A830GDT6_9EURY</name>
<proteinExistence type="predicted"/>
<dbReference type="EMBL" id="BMOQ01000005">
    <property type="protein sequence ID" value="GGN19584.1"/>
    <property type="molecule type" value="Genomic_DNA"/>
</dbReference>
<comment type="caution">
    <text evidence="2">The sequence shown here is derived from an EMBL/GenBank/DDBJ whole genome shotgun (WGS) entry which is preliminary data.</text>
</comment>
<protein>
    <submittedName>
        <fullName evidence="2">Uncharacterized protein</fullName>
    </submittedName>
</protein>
<accession>A0A830GDT6</accession>
<dbReference type="AlphaFoldDB" id="A0A830GDT6"/>
<feature type="transmembrane region" description="Helical" evidence="1">
    <location>
        <begin position="69"/>
        <end position="85"/>
    </location>
</feature>
<feature type="transmembrane region" description="Helical" evidence="1">
    <location>
        <begin position="91"/>
        <end position="113"/>
    </location>
</feature>
<gene>
    <name evidence="2" type="ORF">GCM10009021_20850</name>
</gene>
<dbReference type="RefSeq" id="WP_188878857.1">
    <property type="nucleotide sequence ID" value="NZ_BMOQ01000005.1"/>
</dbReference>
<keyword evidence="1" id="KW-1133">Transmembrane helix</keyword>
<keyword evidence="1" id="KW-0472">Membrane</keyword>
<feature type="transmembrane region" description="Helical" evidence="1">
    <location>
        <begin position="38"/>
        <end position="62"/>
    </location>
</feature>
<organism evidence="2 3">
    <name type="scientific">Halarchaeum nitratireducens</name>
    <dbReference type="NCBI Taxonomy" id="489913"/>
    <lineage>
        <taxon>Archaea</taxon>
        <taxon>Methanobacteriati</taxon>
        <taxon>Methanobacteriota</taxon>
        <taxon>Stenosarchaea group</taxon>
        <taxon>Halobacteria</taxon>
        <taxon>Halobacteriales</taxon>
        <taxon>Halobacteriaceae</taxon>
    </lineage>
</organism>